<name>A0A9P6XX28_RHIOR</name>
<comment type="caution">
    <text evidence="1">The sequence shown here is derived from an EMBL/GenBank/DDBJ whole genome shotgun (WGS) entry which is preliminary data.</text>
</comment>
<dbReference type="Proteomes" id="UP000717996">
    <property type="component" value="Unassembled WGS sequence"/>
</dbReference>
<reference evidence="1" key="1">
    <citation type="journal article" date="2020" name="Microb. Genom.">
        <title>Genetic diversity of clinical and environmental Mucorales isolates obtained from an investigation of mucormycosis cases among solid organ transplant recipients.</title>
        <authorList>
            <person name="Nguyen M.H."/>
            <person name="Kaul D."/>
            <person name="Muto C."/>
            <person name="Cheng S.J."/>
            <person name="Richter R.A."/>
            <person name="Bruno V.M."/>
            <person name="Liu G."/>
            <person name="Beyhan S."/>
            <person name="Sundermann A.J."/>
            <person name="Mounaud S."/>
            <person name="Pasculle A.W."/>
            <person name="Nierman W.C."/>
            <person name="Driscoll E."/>
            <person name="Cumbie R."/>
            <person name="Clancy C.J."/>
            <person name="Dupont C.L."/>
        </authorList>
    </citation>
    <scope>NUCLEOTIDE SEQUENCE</scope>
    <source>
        <strain evidence="1">GL16</strain>
    </source>
</reference>
<gene>
    <name evidence="1" type="ORF">G6F51_012100</name>
</gene>
<evidence type="ECO:0000313" key="1">
    <source>
        <dbReference type="EMBL" id="KAG1534435.1"/>
    </source>
</evidence>
<sequence length="261" mass="30476">MSTTVTLAFGDRILPIKSVIDVRYCCGRVGEATSRRRTFIGQYIQRYLDHITYERSELTYTQQSSSVEGLKIDTAYTNNIEARFDKDEKKLTHVSIWWPSISLLSNLKLSNYLFFNCVPLRRAWIPGHSAIDSKILCQNILERQWTNSINKMNLWTEIIDMNSAALKPQELNVLRFRETIQTDDVSVTVFKKRQDRKSRYIGLQSTFVEPEPYITDLNVQQRGDITDRCNIIDPGRRYLLYCVHENSTADALRTYRYTMSC</sequence>
<organism evidence="1 2">
    <name type="scientific">Rhizopus oryzae</name>
    <name type="common">Mucormycosis agent</name>
    <name type="synonym">Rhizopus arrhizus var. delemar</name>
    <dbReference type="NCBI Taxonomy" id="64495"/>
    <lineage>
        <taxon>Eukaryota</taxon>
        <taxon>Fungi</taxon>
        <taxon>Fungi incertae sedis</taxon>
        <taxon>Mucoromycota</taxon>
        <taxon>Mucoromycotina</taxon>
        <taxon>Mucoromycetes</taxon>
        <taxon>Mucorales</taxon>
        <taxon>Mucorineae</taxon>
        <taxon>Rhizopodaceae</taxon>
        <taxon>Rhizopus</taxon>
    </lineage>
</organism>
<evidence type="ECO:0000313" key="2">
    <source>
        <dbReference type="Proteomes" id="UP000717996"/>
    </source>
</evidence>
<accession>A0A9P6XX28</accession>
<dbReference type="AlphaFoldDB" id="A0A9P6XX28"/>
<protein>
    <submittedName>
        <fullName evidence="1">Uncharacterized protein</fullName>
    </submittedName>
</protein>
<proteinExistence type="predicted"/>
<dbReference type="OrthoDB" id="2288631at2759"/>
<dbReference type="EMBL" id="JAANIT010003274">
    <property type="protein sequence ID" value="KAG1534435.1"/>
    <property type="molecule type" value="Genomic_DNA"/>
</dbReference>